<organism evidence="2 3">
    <name type="scientific">Niastella vici</name>
    <dbReference type="NCBI Taxonomy" id="1703345"/>
    <lineage>
        <taxon>Bacteria</taxon>
        <taxon>Pseudomonadati</taxon>
        <taxon>Bacteroidota</taxon>
        <taxon>Chitinophagia</taxon>
        <taxon>Chitinophagales</taxon>
        <taxon>Chitinophagaceae</taxon>
        <taxon>Niastella</taxon>
    </lineage>
</organism>
<feature type="transmembrane region" description="Helical" evidence="1">
    <location>
        <begin position="143"/>
        <end position="162"/>
    </location>
</feature>
<keyword evidence="1" id="KW-0812">Transmembrane</keyword>
<keyword evidence="1" id="KW-0472">Membrane</keyword>
<gene>
    <name evidence="2" type="ORF">A3860_13720</name>
</gene>
<evidence type="ECO:0000313" key="2">
    <source>
        <dbReference type="EMBL" id="OQP66613.1"/>
    </source>
</evidence>
<feature type="transmembrane region" description="Helical" evidence="1">
    <location>
        <begin position="174"/>
        <end position="192"/>
    </location>
</feature>
<name>A0A1V9G7M1_9BACT</name>
<dbReference type="Proteomes" id="UP000192796">
    <property type="component" value="Unassembled WGS sequence"/>
</dbReference>
<dbReference type="STRING" id="1703345.A3860_13720"/>
<dbReference type="EMBL" id="LVYD01000002">
    <property type="protein sequence ID" value="OQP66613.1"/>
    <property type="molecule type" value="Genomic_DNA"/>
</dbReference>
<dbReference type="OrthoDB" id="661464at2"/>
<evidence type="ECO:0000256" key="1">
    <source>
        <dbReference type="SAM" id="Phobius"/>
    </source>
</evidence>
<keyword evidence="3" id="KW-1185">Reference proteome</keyword>
<feature type="transmembrane region" description="Helical" evidence="1">
    <location>
        <begin position="54"/>
        <end position="72"/>
    </location>
</feature>
<dbReference type="AlphaFoldDB" id="A0A1V9G7M1"/>
<feature type="transmembrane region" description="Helical" evidence="1">
    <location>
        <begin position="112"/>
        <end position="131"/>
    </location>
</feature>
<comment type="caution">
    <text evidence="2">The sequence shown here is derived from an EMBL/GenBank/DDBJ whole genome shotgun (WGS) entry which is preliminary data.</text>
</comment>
<proteinExistence type="predicted"/>
<accession>A0A1V9G7M1</accession>
<evidence type="ECO:0000313" key="3">
    <source>
        <dbReference type="Proteomes" id="UP000192796"/>
    </source>
</evidence>
<reference evidence="2 3" key="1">
    <citation type="submission" date="2016-03" db="EMBL/GenBank/DDBJ databases">
        <title>Niastella vici sp. nov., isolated from farmland soil.</title>
        <authorList>
            <person name="Chen L."/>
            <person name="Wang D."/>
            <person name="Yang S."/>
            <person name="Wang G."/>
        </authorList>
    </citation>
    <scope>NUCLEOTIDE SEQUENCE [LARGE SCALE GENOMIC DNA]</scope>
    <source>
        <strain evidence="2 3">DJ57</strain>
    </source>
</reference>
<sequence length="222" mass="25060">MVNRKYMESAKKLFLKNWVTGNLAVYCGALGLLHPLIAHGFTGDHDKLLTTPQFIMHTLSLFVFVFFLVRTQNKTLQIVGNRKTLAGIWPFLFFTPWAFWLGYYTLFVPFDILFMFLSIGIINAIQLKPLVKFPTKWVRQCIGVYFLAAIAGIFIGLGAFLLFYKNLPGIARDLATWLSISSPAALVVAYCFKKILKSQLIMPGDNESDSVPEQKLPLSKVA</sequence>
<protein>
    <submittedName>
        <fullName evidence="2">Uncharacterized protein</fullName>
    </submittedName>
</protein>
<keyword evidence="1" id="KW-1133">Transmembrane helix</keyword>
<feature type="transmembrane region" description="Helical" evidence="1">
    <location>
        <begin position="84"/>
        <end position="106"/>
    </location>
</feature>